<dbReference type="PANTHER" id="PTHR34188">
    <property type="entry name" value="OS01G0299500 PROTEIN"/>
    <property type="match status" value="1"/>
</dbReference>
<dbReference type="PANTHER" id="PTHR34188:SF5">
    <property type="entry name" value="OS05G0131900 PROTEIN"/>
    <property type="match status" value="1"/>
</dbReference>
<evidence type="ECO:0000256" key="1">
    <source>
        <dbReference type="SAM" id="Phobius"/>
    </source>
</evidence>
<sequence>MDLKALQEGDSLVDLESGMNAALIDQECHQNAHQGKKKLIRVHSGFRSIERSTQVEEPLISGCNSCRSSFDGRREDDYDDDHHHLLKLRFETDGPLEKKVVKAEDMGKKKVLKKPPKPPRPPKSLSLVASDEKLVQEISILKRARIERIKALKRKKNAKAKSSSSNLLAMIVTVIFCLIIVWQGIVCSYL</sequence>
<keyword evidence="2" id="KW-1185">Reference proteome</keyword>
<keyword evidence="1" id="KW-0472">Membrane</keyword>
<dbReference type="GeneID" id="120263352"/>
<gene>
    <name evidence="3" type="primary">LOC120263352</name>
</gene>
<protein>
    <submittedName>
        <fullName evidence="3">Uncharacterized protein LOC120263352 isoform X1</fullName>
    </submittedName>
</protein>
<evidence type="ECO:0000313" key="2">
    <source>
        <dbReference type="Proteomes" id="UP001515500"/>
    </source>
</evidence>
<name>A0AB40BIC7_DIOCR</name>
<feature type="transmembrane region" description="Helical" evidence="1">
    <location>
        <begin position="164"/>
        <end position="185"/>
    </location>
</feature>
<evidence type="ECO:0000313" key="3">
    <source>
        <dbReference type="RefSeq" id="XP_039127142.1"/>
    </source>
</evidence>
<dbReference type="AlphaFoldDB" id="A0AB40BIC7"/>
<reference evidence="3" key="1">
    <citation type="submission" date="2025-08" db="UniProtKB">
        <authorList>
            <consortium name="RefSeq"/>
        </authorList>
    </citation>
    <scope>IDENTIFICATION</scope>
</reference>
<keyword evidence="1" id="KW-0812">Transmembrane</keyword>
<proteinExistence type="predicted"/>
<organism evidence="2 3">
    <name type="scientific">Dioscorea cayennensis subsp. rotundata</name>
    <name type="common">White Guinea yam</name>
    <name type="synonym">Dioscorea rotundata</name>
    <dbReference type="NCBI Taxonomy" id="55577"/>
    <lineage>
        <taxon>Eukaryota</taxon>
        <taxon>Viridiplantae</taxon>
        <taxon>Streptophyta</taxon>
        <taxon>Embryophyta</taxon>
        <taxon>Tracheophyta</taxon>
        <taxon>Spermatophyta</taxon>
        <taxon>Magnoliopsida</taxon>
        <taxon>Liliopsida</taxon>
        <taxon>Dioscoreales</taxon>
        <taxon>Dioscoreaceae</taxon>
        <taxon>Dioscorea</taxon>
    </lineage>
</organism>
<keyword evidence="1" id="KW-1133">Transmembrane helix</keyword>
<dbReference type="Proteomes" id="UP001515500">
    <property type="component" value="Chromosome 6"/>
</dbReference>
<accession>A0AB40BIC7</accession>
<dbReference type="RefSeq" id="XP_039127142.1">
    <property type="nucleotide sequence ID" value="XM_039271208.1"/>
</dbReference>